<dbReference type="Gene3D" id="3.30.40.10">
    <property type="entry name" value="Zinc/RING finger domain, C3HC4 (zinc finger)"/>
    <property type="match status" value="1"/>
</dbReference>
<dbReference type="EC" id="2.3.2.31" evidence="5"/>
<dbReference type="PROSITE" id="PS00518">
    <property type="entry name" value="ZF_RING_1"/>
    <property type="match status" value="1"/>
</dbReference>
<evidence type="ECO:0000256" key="14">
    <source>
        <dbReference type="ARBA" id="ARBA00022833"/>
    </source>
</evidence>
<evidence type="ECO:0000256" key="16">
    <source>
        <dbReference type="ARBA" id="ARBA00022989"/>
    </source>
</evidence>
<dbReference type="FunFam" id="3.30.40.10:FF:000051">
    <property type="entry name" value="RBR-type E3 ubiquitin transferase"/>
    <property type="match status" value="1"/>
</dbReference>
<comment type="subcellular location">
    <subcellularLocation>
        <location evidence="3">Cytoplasm</location>
    </subcellularLocation>
    <subcellularLocation>
        <location evidence="2">Mitochondrion membrane</location>
        <topology evidence="2">Single-pass membrane protein</topology>
    </subcellularLocation>
</comment>
<evidence type="ECO:0000256" key="2">
    <source>
        <dbReference type="ARBA" id="ARBA00004304"/>
    </source>
</evidence>
<comment type="catalytic activity">
    <reaction evidence="1">
        <text>[E2 ubiquitin-conjugating enzyme]-S-ubiquitinyl-L-cysteine + [acceptor protein]-L-lysine = [E2 ubiquitin-conjugating enzyme]-L-cysteine + [acceptor protein]-N(6)-ubiquitinyl-L-lysine.</text>
        <dbReference type="EC" id="2.3.2.31"/>
    </reaction>
</comment>
<dbReference type="CDD" id="cd20352">
    <property type="entry name" value="Rcat_RBR_RNF144"/>
    <property type="match status" value="1"/>
</dbReference>
<comment type="similarity">
    <text evidence="19">Belongs to the RBR family. RNF144 subfamily.</text>
</comment>
<evidence type="ECO:0000256" key="11">
    <source>
        <dbReference type="ARBA" id="ARBA00022737"/>
    </source>
</evidence>
<evidence type="ECO:0000256" key="12">
    <source>
        <dbReference type="ARBA" id="ARBA00022771"/>
    </source>
</evidence>
<evidence type="ECO:0000256" key="6">
    <source>
        <dbReference type="ARBA" id="ARBA00022490"/>
    </source>
</evidence>
<evidence type="ECO:0000256" key="3">
    <source>
        <dbReference type="ARBA" id="ARBA00004496"/>
    </source>
</evidence>
<evidence type="ECO:0000256" key="19">
    <source>
        <dbReference type="ARBA" id="ARBA00038342"/>
    </source>
</evidence>
<dbReference type="Pfam" id="PF22191">
    <property type="entry name" value="IBR_1"/>
    <property type="match status" value="1"/>
</dbReference>
<feature type="domain" description="RING-type" evidence="24">
    <location>
        <begin position="1"/>
        <end position="242"/>
    </location>
</feature>
<protein>
    <recommendedName>
        <fullName evidence="22">E3 ubiquitin-protein ligase RNF144B</fullName>
        <ecNumber evidence="5">2.3.2.31</ecNumber>
    </recommendedName>
    <alternativeName>
        <fullName evidence="23">RING finger protein 144B</fullName>
    </alternativeName>
</protein>
<evidence type="ECO:0000256" key="20">
    <source>
        <dbReference type="ARBA" id="ARBA00060040"/>
    </source>
</evidence>
<evidence type="ECO:0000256" key="13">
    <source>
        <dbReference type="ARBA" id="ARBA00022786"/>
    </source>
</evidence>
<keyword evidence="11" id="KW-0677">Repeat</keyword>
<comment type="caution">
    <text evidence="25">The sequence shown here is derived from an EMBL/GenBank/DDBJ whole genome shotgun (WGS) entry which is preliminary data.</text>
</comment>
<dbReference type="GO" id="GO:0008270">
    <property type="term" value="F:zinc ion binding"/>
    <property type="evidence" value="ECO:0007669"/>
    <property type="project" value="UniProtKB-KW"/>
</dbReference>
<keyword evidence="13" id="KW-0833">Ubl conjugation pathway</keyword>
<keyword evidence="17" id="KW-0496">Mitochondrion</keyword>
<dbReference type="PROSITE" id="PS51873">
    <property type="entry name" value="TRIAD"/>
    <property type="match status" value="1"/>
</dbReference>
<evidence type="ECO:0000256" key="8">
    <source>
        <dbReference type="ARBA" id="ARBA00022692"/>
    </source>
</evidence>
<dbReference type="Pfam" id="PF01485">
    <property type="entry name" value="IBR"/>
    <property type="match status" value="1"/>
</dbReference>
<evidence type="ECO:0000256" key="18">
    <source>
        <dbReference type="ARBA" id="ARBA00023136"/>
    </source>
</evidence>
<reference evidence="25" key="1">
    <citation type="submission" date="2023-06" db="EMBL/GenBank/DDBJ databases">
        <title>Male Hemibagrus guttatus genome.</title>
        <authorList>
            <person name="Bian C."/>
        </authorList>
    </citation>
    <scope>NUCLEOTIDE SEQUENCE</scope>
    <source>
        <strain evidence="25">Male_cb2023</strain>
        <tissue evidence="25">Muscle</tissue>
    </source>
</reference>
<dbReference type="InterPro" id="IPR044066">
    <property type="entry name" value="TRIAD_supradom"/>
</dbReference>
<dbReference type="Proteomes" id="UP001274896">
    <property type="component" value="Unassembled WGS sequence"/>
</dbReference>
<evidence type="ECO:0000256" key="4">
    <source>
        <dbReference type="ARBA" id="ARBA00004906"/>
    </source>
</evidence>
<evidence type="ECO:0000256" key="22">
    <source>
        <dbReference type="ARBA" id="ARBA00069720"/>
    </source>
</evidence>
<dbReference type="SMART" id="SM00647">
    <property type="entry name" value="IBR"/>
    <property type="match status" value="2"/>
</dbReference>
<evidence type="ECO:0000256" key="1">
    <source>
        <dbReference type="ARBA" id="ARBA00001798"/>
    </source>
</evidence>
<dbReference type="InterPro" id="IPR017907">
    <property type="entry name" value="Znf_RING_CS"/>
</dbReference>
<keyword evidence="6" id="KW-0963">Cytoplasm</keyword>
<evidence type="ECO:0000259" key="24">
    <source>
        <dbReference type="PROSITE" id="PS51873"/>
    </source>
</evidence>
<keyword evidence="9" id="KW-0053">Apoptosis</keyword>
<dbReference type="GO" id="GO:0016567">
    <property type="term" value="P:protein ubiquitination"/>
    <property type="evidence" value="ECO:0007669"/>
    <property type="project" value="InterPro"/>
</dbReference>
<evidence type="ECO:0000313" key="26">
    <source>
        <dbReference type="Proteomes" id="UP001274896"/>
    </source>
</evidence>
<keyword evidence="15" id="KW-0832">Ubl conjugation</keyword>
<dbReference type="InterPro" id="IPR002867">
    <property type="entry name" value="IBR_dom"/>
</dbReference>
<proteinExistence type="inferred from homology"/>
<sequence>MKGNMLQCLKPYIELLIKEGLQTGISCPDSACPKQGQLLENEIKSLVAVDVMQRYKRLQFERGKLFCTQSFTIKQLTGGITAGRSSNTGSVMPQNLPMLFTACHAEVLLNPCWTWCPSSSCQAVCQLQEAELPMPQLVQCPFCSLRFCSACHADWHTGQTCQGSLPIVTSHPVKNNINSRSKEDEASIKHCPRCSIFIERDQGCAQMLCKNCKHAFCWYCLESLDDDFLLIHYDKGSCQNKLGHSREAVIWHRTQVCSVGRLWPSGSLAGVDGTVGQGQGSCAGSRLSLQSASACPGSPTGSWHHAAGISPNYNYQLQLQMETSRRTSRCILHGLQPPTHSTPQKA</sequence>
<accession>A0AAE0Q9B1</accession>
<organism evidence="25 26">
    <name type="scientific">Hemibagrus guttatus</name>
    <dbReference type="NCBI Taxonomy" id="175788"/>
    <lineage>
        <taxon>Eukaryota</taxon>
        <taxon>Metazoa</taxon>
        <taxon>Chordata</taxon>
        <taxon>Craniata</taxon>
        <taxon>Vertebrata</taxon>
        <taxon>Euteleostomi</taxon>
        <taxon>Actinopterygii</taxon>
        <taxon>Neopterygii</taxon>
        <taxon>Teleostei</taxon>
        <taxon>Ostariophysi</taxon>
        <taxon>Siluriformes</taxon>
        <taxon>Bagridae</taxon>
        <taxon>Hemibagrus</taxon>
    </lineage>
</organism>
<dbReference type="Gene3D" id="1.20.120.1750">
    <property type="match status" value="1"/>
</dbReference>
<evidence type="ECO:0000256" key="9">
    <source>
        <dbReference type="ARBA" id="ARBA00022703"/>
    </source>
</evidence>
<keyword evidence="10" id="KW-0479">Metal-binding</keyword>
<dbReference type="EMBL" id="JAUCMX010000019">
    <property type="protein sequence ID" value="KAK3516788.1"/>
    <property type="molecule type" value="Genomic_DNA"/>
</dbReference>
<keyword evidence="16" id="KW-1133">Transmembrane helix</keyword>
<evidence type="ECO:0000256" key="23">
    <source>
        <dbReference type="ARBA" id="ARBA00078867"/>
    </source>
</evidence>
<dbReference type="SUPFAM" id="SSF57850">
    <property type="entry name" value="RING/U-box"/>
    <property type="match status" value="3"/>
</dbReference>
<evidence type="ECO:0000256" key="17">
    <source>
        <dbReference type="ARBA" id="ARBA00023128"/>
    </source>
</evidence>
<comment type="subunit">
    <text evidence="21">Interacts with UBE2L3, UBE2L6 and LCMT2, as well as with BAX. Interacts with TBK1; this interaction inhibits TBK1 phosphorylation and 'Lys-63'-linked polyubiquitination.</text>
</comment>
<dbReference type="FunFam" id="1.20.120.1750:FF:000010">
    <property type="entry name" value="RBR-type E3 ubiquitin transferase"/>
    <property type="match status" value="1"/>
</dbReference>
<keyword evidence="12" id="KW-0863">Zinc-finger</keyword>
<comment type="pathway">
    <text evidence="4">Protein modification; protein ubiquitination.</text>
</comment>
<dbReference type="AlphaFoldDB" id="A0AAE0Q9B1"/>
<dbReference type="GO" id="GO:0006915">
    <property type="term" value="P:apoptotic process"/>
    <property type="evidence" value="ECO:0007669"/>
    <property type="project" value="UniProtKB-KW"/>
</dbReference>
<dbReference type="PANTHER" id="PTHR11685">
    <property type="entry name" value="RBR FAMILY RING FINGER AND IBR DOMAIN-CONTAINING"/>
    <property type="match status" value="1"/>
</dbReference>
<keyword evidence="18" id="KW-0472">Membrane</keyword>
<dbReference type="GO" id="GO:0061630">
    <property type="term" value="F:ubiquitin protein ligase activity"/>
    <property type="evidence" value="ECO:0007669"/>
    <property type="project" value="UniProtKB-EC"/>
</dbReference>
<keyword evidence="26" id="KW-1185">Reference proteome</keyword>
<evidence type="ECO:0000313" key="25">
    <source>
        <dbReference type="EMBL" id="KAK3516788.1"/>
    </source>
</evidence>
<gene>
    <name evidence="25" type="ORF">QTP70_023666</name>
</gene>
<comment type="function">
    <text evidence="20">E3 ubiquitin-protein ligase which accepts ubiquitin from E2 ubiquitin-conjugating enzymes UBE2L3 and UBE2L6 in the form of a thioester and then directly transfers the ubiquitin to targeted substrates such as LCMT2, thereby promoting their degradation. Induces apoptosis via a p53/TP53-dependent but caspase-independent mechanism. Plays a crucial role in maintaining the genomic stability by controlling the degradation of multiple proteins involved in mitotic progression and DNA damage. Regulates epithelial homeostasis by mediating degradation of CDKN1A and isoform 2 of TP63. Plays a regulatory role in innate immunity by negatively regulating IRF3 activation and IFN-beta production. Mechanistically, inhibits TBK1 phosphorylation and 'Lys-63'-linked polyubiquitination independently of its E3 ligase activity. Alternatively, promotes 'Lys-27' and 'Lys-33'-linked ubiquitination of IFIH1/MDA5, promoting selective autophagic degradation of IFIH1/MDA5 to inhibit antiviral response.</text>
</comment>
<dbReference type="InterPro" id="IPR031127">
    <property type="entry name" value="E3_UB_ligase_RBR"/>
</dbReference>
<keyword evidence="8" id="KW-0812">Transmembrane</keyword>
<name>A0AAE0Q9B1_9TELE</name>
<dbReference type="GO" id="GO:0031966">
    <property type="term" value="C:mitochondrial membrane"/>
    <property type="evidence" value="ECO:0007669"/>
    <property type="project" value="UniProtKB-SubCell"/>
</dbReference>
<dbReference type="InterPro" id="IPR013083">
    <property type="entry name" value="Znf_RING/FYVE/PHD"/>
</dbReference>
<keyword evidence="14" id="KW-0862">Zinc</keyword>
<evidence type="ECO:0000256" key="15">
    <source>
        <dbReference type="ARBA" id="ARBA00022843"/>
    </source>
</evidence>
<evidence type="ECO:0000256" key="5">
    <source>
        <dbReference type="ARBA" id="ARBA00012251"/>
    </source>
</evidence>
<keyword evidence="7" id="KW-0808">Transferase</keyword>
<evidence type="ECO:0000256" key="10">
    <source>
        <dbReference type="ARBA" id="ARBA00022723"/>
    </source>
</evidence>
<evidence type="ECO:0000256" key="7">
    <source>
        <dbReference type="ARBA" id="ARBA00022679"/>
    </source>
</evidence>
<evidence type="ECO:0000256" key="21">
    <source>
        <dbReference type="ARBA" id="ARBA00061765"/>
    </source>
</evidence>